<evidence type="ECO:0000256" key="1">
    <source>
        <dbReference type="SAM" id="Phobius"/>
    </source>
</evidence>
<feature type="transmembrane region" description="Helical" evidence="1">
    <location>
        <begin position="67"/>
        <end position="83"/>
    </location>
</feature>
<keyword evidence="1" id="KW-0812">Transmembrane</keyword>
<organism evidence="2 3">
    <name type="scientific">Abeliophyllum distichum</name>
    <dbReference type="NCBI Taxonomy" id="126358"/>
    <lineage>
        <taxon>Eukaryota</taxon>
        <taxon>Viridiplantae</taxon>
        <taxon>Streptophyta</taxon>
        <taxon>Embryophyta</taxon>
        <taxon>Tracheophyta</taxon>
        <taxon>Spermatophyta</taxon>
        <taxon>Magnoliopsida</taxon>
        <taxon>eudicotyledons</taxon>
        <taxon>Gunneridae</taxon>
        <taxon>Pentapetalae</taxon>
        <taxon>asterids</taxon>
        <taxon>lamiids</taxon>
        <taxon>Lamiales</taxon>
        <taxon>Oleaceae</taxon>
        <taxon>Forsythieae</taxon>
        <taxon>Abeliophyllum</taxon>
    </lineage>
</organism>
<accession>A0ABD1Q5Z9</accession>
<reference evidence="3" key="1">
    <citation type="submission" date="2024-07" db="EMBL/GenBank/DDBJ databases">
        <title>Two chromosome-level genome assemblies of Korean endemic species Abeliophyllum distichum and Forsythia ovata (Oleaceae).</title>
        <authorList>
            <person name="Jang H."/>
        </authorList>
    </citation>
    <scope>NUCLEOTIDE SEQUENCE [LARGE SCALE GENOMIC DNA]</scope>
</reference>
<comment type="caution">
    <text evidence="2">The sequence shown here is derived from an EMBL/GenBank/DDBJ whole genome shotgun (WGS) entry which is preliminary data.</text>
</comment>
<dbReference type="Proteomes" id="UP001604336">
    <property type="component" value="Unassembled WGS sequence"/>
</dbReference>
<keyword evidence="1" id="KW-0472">Membrane</keyword>
<dbReference type="AlphaFoldDB" id="A0ABD1Q5Z9"/>
<protein>
    <submittedName>
        <fullName evidence="2">Uncharacterized protein</fullName>
    </submittedName>
</protein>
<keyword evidence="3" id="KW-1185">Reference proteome</keyword>
<sequence length="119" mass="13794">MRDEVFINSKPIDTINIHTLKRMKIVKENGQWVATTKDFDAVSGPPHCCLEEVTLWTRMIMMKMMHLLRLILVSYLAHIFRHLPHPIFSFSEDHYNLFNGRIDSLTSTMDGLQHTVGGL</sequence>
<evidence type="ECO:0000313" key="3">
    <source>
        <dbReference type="Proteomes" id="UP001604336"/>
    </source>
</evidence>
<dbReference type="EMBL" id="JBFOLK010000012">
    <property type="protein sequence ID" value="KAL2471023.1"/>
    <property type="molecule type" value="Genomic_DNA"/>
</dbReference>
<name>A0ABD1Q5Z9_9LAMI</name>
<proteinExistence type="predicted"/>
<keyword evidence="1" id="KW-1133">Transmembrane helix</keyword>
<evidence type="ECO:0000313" key="2">
    <source>
        <dbReference type="EMBL" id="KAL2471023.1"/>
    </source>
</evidence>
<gene>
    <name evidence="2" type="ORF">Adt_39159</name>
</gene>